<dbReference type="Proteomes" id="UP000006727">
    <property type="component" value="Chromosome 3"/>
</dbReference>
<keyword evidence="6" id="KW-1185">Reference proteome</keyword>
<evidence type="ECO:0000256" key="2">
    <source>
        <dbReference type="ARBA" id="ARBA00022737"/>
    </source>
</evidence>
<evidence type="ECO:0000256" key="1">
    <source>
        <dbReference type="ARBA" id="ARBA00007626"/>
    </source>
</evidence>
<gene>
    <name evidence="5" type="primary">LOC112279444</name>
</gene>
<dbReference type="EMBL" id="ABEU02000003">
    <property type="status" value="NOT_ANNOTATED_CDS"/>
    <property type="molecule type" value="Genomic_DNA"/>
</dbReference>
<evidence type="ECO:0000256" key="4">
    <source>
        <dbReference type="SAM" id="MobiDB-lite"/>
    </source>
</evidence>
<dbReference type="InterPro" id="IPR002885">
    <property type="entry name" value="PPR_rpt"/>
</dbReference>
<comment type="similarity">
    <text evidence="1">Belongs to the PPR family. P subfamily.</text>
</comment>
<dbReference type="NCBIfam" id="TIGR00756">
    <property type="entry name" value="PPR"/>
    <property type="match status" value="2"/>
</dbReference>
<sequence>MLLYIVGFHTVTKPSHTHKENEGLQCDRCLCHVDYQKNTESFSHGGEVLSHVGTQKGRNPFHTAGRKPRERRRASHAAIPREWPKLLVSSKSGYGRELCKSCSTLQAMAACRRGLHGLRLLLRKPTSIAHTAGSFPLLHEVEAQTLGFRVLRGFAACSWRVRSAYLHGTGQRWCEQEENVAGLSCVGSIRTVSGEEAVRSHVGFRNRNLWKDGRVREAKFVEKICGVLKRGEWGIDTVNDLEKMRIRLRSKLMNKVLRQVDDPELASFFFQWARKQPSFHPSLQTYNAIIEIMGAAQNFDAQKHLLQDMHGQGVQANTSTFNILLLGYSRVNDTDRVMETFKQMEQYGWSPNAFTFKCVIRSLVWSGRALEALSIYPKMMEFGYVPDNFTYNGLIEGLCKAGHVNEAFVIFQEMEDRGLSPDAIAHAALIKGLDTKGRIDEACRMFQEMTLKNLRTVVHTHKGVMGVFSKRHKEALSSDAASAGA</sequence>
<evidence type="ECO:0000313" key="6">
    <source>
        <dbReference type="Proteomes" id="UP000006727"/>
    </source>
</evidence>
<dbReference type="Pfam" id="PF13041">
    <property type="entry name" value="PPR_2"/>
    <property type="match status" value="2"/>
</dbReference>
<feature type="repeat" description="PPR" evidence="3">
    <location>
        <begin position="422"/>
        <end position="456"/>
    </location>
</feature>
<dbReference type="Gene3D" id="1.25.40.10">
    <property type="entry name" value="Tetratricopeptide repeat domain"/>
    <property type="match status" value="2"/>
</dbReference>
<feature type="region of interest" description="Disordered" evidence="4">
    <location>
        <begin position="53"/>
        <end position="76"/>
    </location>
</feature>
<reference evidence="5 6" key="1">
    <citation type="journal article" date="2008" name="Science">
        <title>The Physcomitrella genome reveals evolutionary insights into the conquest of land by plants.</title>
        <authorList>
            <person name="Rensing S."/>
            <person name="Lang D."/>
            <person name="Zimmer A."/>
            <person name="Terry A."/>
            <person name="Salamov A."/>
            <person name="Shapiro H."/>
            <person name="Nishiyama T."/>
            <person name="Perroud P.-F."/>
            <person name="Lindquist E."/>
            <person name="Kamisugi Y."/>
            <person name="Tanahashi T."/>
            <person name="Sakakibara K."/>
            <person name="Fujita T."/>
            <person name="Oishi K."/>
            <person name="Shin-I T."/>
            <person name="Kuroki Y."/>
            <person name="Toyoda A."/>
            <person name="Suzuki Y."/>
            <person name="Hashimoto A."/>
            <person name="Yamaguchi K."/>
            <person name="Sugano A."/>
            <person name="Kohara Y."/>
            <person name="Fujiyama A."/>
            <person name="Anterola A."/>
            <person name="Aoki S."/>
            <person name="Ashton N."/>
            <person name="Barbazuk W.B."/>
            <person name="Barker E."/>
            <person name="Bennetzen J."/>
            <person name="Bezanilla M."/>
            <person name="Blankenship R."/>
            <person name="Cho S.H."/>
            <person name="Dutcher S."/>
            <person name="Estelle M."/>
            <person name="Fawcett J.A."/>
            <person name="Gundlach H."/>
            <person name="Hanada K."/>
            <person name="Heyl A."/>
            <person name="Hicks K.A."/>
            <person name="Hugh J."/>
            <person name="Lohr M."/>
            <person name="Mayer K."/>
            <person name="Melkozernov A."/>
            <person name="Murata T."/>
            <person name="Nelson D."/>
            <person name="Pils B."/>
            <person name="Prigge M."/>
            <person name="Reiss B."/>
            <person name="Renner T."/>
            <person name="Rombauts S."/>
            <person name="Rushton P."/>
            <person name="Sanderfoot A."/>
            <person name="Schween G."/>
            <person name="Shiu S.-H."/>
            <person name="Stueber K."/>
            <person name="Theodoulou F.L."/>
            <person name="Tu H."/>
            <person name="Van de Peer Y."/>
            <person name="Verrier P.J."/>
            <person name="Waters E."/>
            <person name="Wood A."/>
            <person name="Yang L."/>
            <person name="Cove D."/>
            <person name="Cuming A."/>
            <person name="Hasebe M."/>
            <person name="Lucas S."/>
            <person name="Mishler D.B."/>
            <person name="Reski R."/>
            <person name="Grigoriev I."/>
            <person name="Quatrano R.S."/>
            <person name="Boore J.L."/>
        </authorList>
    </citation>
    <scope>NUCLEOTIDE SEQUENCE [LARGE SCALE GENOMIC DNA]</scope>
    <source>
        <strain evidence="5 6">cv. Gransden 2004</strain>
    </source>
</reference>
<dbReference type="InParanoid" id="A0A7I4DB15"/>
<protein>
    <recommendedName>
        <fullName evidence="7">Pentacotripeptide-repeat region of PRORP domain-containing protein</fullName>
    </recommendedName>
</protein>
<dbReference type="Gramene" id="Pp3c3_2440V3.1">
    <property type="protein sequence ID" value="Pp3c3_2440V3.1"/>
    <property type="gene ID" value="Pp3c3_2440"/>
</dbReference>
<evidence type="ECO:0008006" key="7">
    <source>
        <dbReference type="Google" id="ProtNLM"/>
    </source>
</evidence>
<name>A0A7I4DB15_PHYPA</name>
<dbReference type="InterPro" id="IPR011990">
    <property type="entry name" value="TPR-like_helical_dom_sf"/>
</dbReference>
<keyword evidence="2" id="KW-0677">Repeat</keyword>
<reference evidence="5" key="3">
    <citation type="submission" date="2020-12" db="UniProtKB">
        <authorList>
            <consortium name="EnsemblPlants"/>
        </authorList>
    </citation>
    <scope>IDENTIFICATION</scope>
</reference>
<evidence type="ECO:0000313" key="5">
    <source>
        <dbReference type="EnsemblPlants" id="Pp3c3_2440V3.1"/>
    </source>
</evidence>
<feature type="compositionally biased region" description="Basic residues" evidence="4">
    <location>
        <begin position="64"/>
        <end position="75"/>
    </location>
</feature>
<dbReference type="EnsemblPlants" id="Pp3c3_2440V3.1">
    <property type="protein sequence ID" value="Pp3c3_2440V3.1"/>
    <property type="gene ID" value="Pp3c3_2440"/>
</dbReference>
<dbReference type="PROSITE" id="PS51375">
    <property type="entry name" value="PPR"/>
    <property type="match status" value="4"/>
</dbReference>
<evidence type="ECO:0000256" key="3">
    <source>
        <dbReference type="PROSITE-ProRule" id="PRU00708"/>
    </source>
</evidence>
<proteinExistence type="inferred from homology"/>
<dbReference type="Pfam" id="PF01535">
    <property type="entry name" value="PPR"/>
    <property type="match status" value="1"/>
</dbReference>
<feature type="repeat" description="PPR" evidence="3">
    <location>
        <begin position="352"/>
        <end position="386"/>
    </location>
</feature>
<reference evidence="5 6" key="2">
    <citation type="journal article" date="2018" name="Plant J.">
        <title>The Physcomitrella patens chromosome-scale assembly reveals moss genome structure and evolution.</title>
        <authorList>
            <person name="Lang D."/>
            <person name="Ullrich K.K."/>
            <person name="Murat F."/>
            <person name="Fuchs J."/>
            <person name="Jenkins J."/>
            <person name="Haas F.B."/>
            <person name="Piednoel M."/>
            <person name="Gundlach H."/>
            <person name="Van Bel M."/>
            <person name="Meyberg R."/>
            <person name="Vives C."/>
            <person name="Morata J."/>
            <person name="Symeonidi A."/>
            <person name="Hiss M."/>
            <person name="Muchero W."/>
            <person name="Kamisugi Y."/>
            <person name="Saleh O."/>
            <person name="Blanc G."/>
            <person name="Decker E.L."/>
            <person name="van Gessel N."/>
            <person name="Grimwood J."/>
            <person name="Hayes R.D."/>
            <person name="Graham S.W."/>
            <person name="Gunter L.E."/>
            <person name="McDaniel S.F."/>
            <person name="Hoernstein S.N.W."/>
            <person name="Larsson A."/>
            <person name="Li F.W."/>
            <person name="Perroud P.F."/>
            <person name="Phillips J."/>
            <person name="Ranjan P."/>
            <person name="Rokshar D.S."/>
            <person name="Rothfels C.J."/>
            <person name="Schneider L."/>
            <person name="Shu S."/>
            <person name="Stevenson D.W."/>
            <person name="Thummler F."/>
            <person name="Tillich M."/>
            <person name="Villarreal Aguilar J.C."/>
            <person name="Widiez T."/>
            <person name="Wong G.K."/>
            <person name="Wymore A."/>
            <person name="Zhang Y."/>
            <person name="Zimmer A.D."/>
            <person name="Quatrano R.S."/>
            <person name="Mayer K.F.X."/>
            <person name="Goodstein D."/>
            <person name="Casacuberta J.M."/>
            <person name="Vandepoele K."/>
            <person name="Reski R."/>
            <person name="Cuming A.C."/>
            <person name="Tuskan G.A."/>
            <person name="Maumus F."/>
            <person name="Salse J."/>
            <person name="Schmutz J."/>
            <person name="Rensing S.A."/>
        </authorList>
    </citation>
    <scope>NUCLEOTIDE SEQUENCE [LARGE SCALE GENOMIC DNA]</scope>
    <source>
        <strain evidence="5 6">cv. Gransden 2004</strain>
    </source>
</reference>
<dbReference type="PANTHER" id="PTHR47447">
    <property type="entry name" value="OS03G0856100 PROTEIN"/>
    <property type="match status" value="1"/>
</dbReference>
<organism evidence="5 6">
    <name type="scientific">Physcomitrium patens</name>
    <name type="common">Spreading-leaved earth moss</name>
    <name type="synonym">Physcomitrella patens</name>
    <dbReference type="NCBI Taxonomy" id="3218"/>
    <lineage>
        <taxon>Eukaryota</taxon>
        <taxon>Viridiplantae</taxon>
        <taxon>Streptophyta</taxon>
        <taxon>Embryophyta</taxon>
        <taxon>Bryophyta</taxon>
        <taxon>Bryophytina</taxon>
        <taxon>Bryopsida</taxon>
        <taxon>Funariidae</taxon>
        <taxon>Funariales</taxon>
        <taxon>Funariaceae</taxon>
        <taxon>Physcomitrium</taxon>
    </lineage>
</organism>
<dbReference type="AlphaFoldDB" id="A0A7I4DB15"/>
<feature type="repeat" description="PPR" evidence="3">
    <location>
        <begin position="387"/>
        <end position="421"/>
    </location>
</feature>
<accession>A0A7I4DB15</accession>
<feature type="repeat" description="PPR" evidence="3">
    <location>
        <begin position="317"/>
        <end position="351"/>
    </location>
</feature>
<dbReference type="PANTHER" id="PTHR47447:SF28">
    <property type="entry name" value="PENTACOTRIPEPTIDE-REPEAT REGION OF PRORP DOMAIN-CONTAINING PROTEIN"/>
    <property type="match status" value="1"/>
</dbReference>